<dbReference type="SUPFAM" id="SSF48008">
    <property type="entry name" value="GntR ligand-binding domain-like"/>
    <property type="match status" value="1"/>
</dbReference>
<dbReference type="GO" id="GO:0003677">
    <property type="term" value="F:DNA binding"/>
    <property type="evidence" value="ECO:0007669"/>
    <property type="project" value="UniProtKB-KW"/>
</dbReference>
<dbReference type="Pfam" id="PF07729">
    <property type="entry name" value="FCD"/>
    <property type="match status" value="1"/>
</dbReference>
<keyword evidence="6" id="KW-1185">Reference proteome</keyword>
<dbReference type="InterPro" id="IPR036390">
    <property type="entry name" value="WH_DNA-bd_sf"/>
</dbReference>
<dbReference type="InterPro" id="IPR011711">
    <property type="entry name" value="GntR_C"/>
</dbReference>
<dbReference type="PANTHER" id="PTHR43537">
    <property type="entry name" value="TRANSCRIPTIONAL REGULATOR, GNTR FAMILY"/>
    <property type="match status" value="1"/>
</dbReference>
<sequence>MSTKTVATQLVPQLRDLIANGSFAPNTKLKLQELGQAFGVSLSSVREALLVLSSQGFVVGEDQRGFRVVETSAANLAEVTALRTQFEPYALRIAIERQDRAWEEKLVGIFYRLSRIEKEDGYVPFLDEWERAHREFHLCMIGGCQMPLLLQFCSNLHDMSDRYRRIYLSHDMPPQRDVAAEHAAIIDAILKRDADTACELLRTHSERTGTAALERLRALT</sequence>
<evidence type="ECO:0000313" key="6">
    <source>
        <dbReference type="Proteomes" id="UP000277294"/>
    </source>
</evidence>
<dbReference type="SMART" id="SM00895">
    <property type="entry name" value="FCD"/>
    <property type="match status" value="1"/>
</dbReference>
<dbReference type="InterPro" id="IPR008920">
    <property type="entry name" value="TF_FadR/GntR_C"/>
</dbReference>
<dbReference type="Pfam" id="PF00392">
    <property type="entry name" value="GntR"/>
    <property type="match status" value="1"/>
</dbReference>
<dbReference type="PROSITE" id="PS50949">
    <property type="entry name" value="HTH_GNTR"/>
    <property type="match status" value="1"/>
</dbReference>
<feature type="domain" description="HTH gntR-type" evidence="4">
    <location>
        <begin position="4"/>
        <end position="71"/>
    </location>
</feature>
<keyword evidence="3" id="KW-0804">Transcription</keyword>
<name>A0A3P4B7N9_9BURK</name>
<dbReference type="SMART" id="SM00345">
    <property type="entry name" value="HTH_GNTR"/>
    <property type="match status" value="1"/>
</dbReference>
<evidence type="ECO:0000256" key="1">
    <source>
        <dbReference type="ARBA" id="ARBA00023015"/>
    </source>
</evidence>
<accession>A0A3P4B7N9</accession>
<dbReference type="RefSeq" id="WP_246013437.1">
    <property type="nucleotide sequence ID" value="NZ_UWPJ01000039.1"/>
</dbReference>
<dbReference type="EMBL" id="UWPJ01000039">
    <property type="protein sequence ID" value="VCU72324.1"/>
    <property type="molecule type" value="Genomic_DNA"/>
</dbReference>
<evidence type="ECO:0000256" key="3">
    <source>
        <dbReference type="ARBA" id="ARBA00023163"/>
    </source>
</evidence>
<dbReference type="GO" id="GO:0003700">
    <property type="term" value="F:DNA-binding transcription factor activity"/>
    <property type="evidence" value="ECO:0007669"/>
    <property type="project" value="InterPro"/>
</dbReference>
<protein>
    <submittedName>
        <fullName evidence="5">HTH-type transcriptional repressor CsiR</fullName>
    </submittedName>
</protein>
<keyword evidence="2" id="KW-0238">DNA-binding</keyword>
<evidence type="ECO:0000259" key="4">
    <source>
        <dbReference type="PROSITE" id="PS50949"/>
    </source>
</evidence>
<evidence type="ECO:0000256" key="2">
    <source>
        <dbReference type="ARBA" id="ARBA00023125"/>
    </source>
</evidence>
<dbReference type="SUPFAM" id="SSF46785">
    <property type="entry name" value="Winged helix' DNA-binding domain"/>
    <property type="match status" value="1"/>
</dbReference>
<dbReference type="InterPro" id="IPR000524">
    <property type="entry name" value="Tscrpt_reg_HTH_GntR"/>
</dbReference>
<reference evidence="5 6" key="1">
    <citation type="submission" date="2018-10" db="EMBL/GenBank/DDBJ databases">
        <authorList>
            <person name="Criscuolo A."/>
        </authorList>
    </citation>
    <scope>NUCLEOTIDE SEQUENCE [LARGE SCALE GENOMIC DNA]</scope>
    <source>
        <strain evidence="5">DnA1</strain>
    </source>
</reference>
<dbReference type="Gene3D" id="1.20.120.530">
    <property type="entry name" value="GntR ligand-binding domain-like"/>
    <property type="match status" value="1"/>
</dbReference>
<keyword evidence="1" id="KW-0805">Transcription regulation</keyword>
<dbReference type="Gene3D" id="1.10.10.10">
    <property type="entry name" value="Winged helix-like DNA-binding domain superfamily/Winged helix DNA-binding domain"/>
    <property type="match status" value="1"/>
</dbReference>
<dbReference type="AlphaFoldDB" id="A0A3P4B7N9"/>
<proteinExistence type="predicted"/>
<dbReference type="PANTHER" id="PTHR43537:SF20">
    <property type="entry name" value="HTH-TYPE TRANSCRIPTIONAL REPRESSOR GLAR"/>
    <property type="match status" value="1"/>
</dbReference>
<evidence type="ECO:0000313" key="5">
    <source>
        <dbReference type="EMBL" id="VCU72324.1"/>
    </source>
</evidence>
<organism evidence="5 6">
    <name type="scientific">Pigmentiphaga humi</name>
    <dbReference type="NCBI Taxonomy" id="2478468"/>
    <lineage>
        <taxon>Bacteria</taxon>
        <taxon>Pseudomonadati</taxon>
        <taxon>Pseudomonadota</taxon>
        <taxon>Betaproteobacteria</taxon>
        <taxon>Burkholderiales</taxon>
        <taxon>Alcaligenaceae</taxon>
        <taxon>Pigmentiphaga</taxon>
    </lineage>
</organism>
<dbReference type="InterPro" id="IPR036388">
    <property type="entry name" value="WH-like_DNA-bd_sf"/>
</dbReference>
<gene>
    <name evidence="5" type="primary">csiR_17</name>
    <name evidence="5" type="ORF">PIGHUM_04423</name>
</gene>
<dbReference type="Proteomes" id="UP000277294">
    <property type="component" value="Unassembled WGS sequence"/>
</dbReference>